<dbReference type="InterPro" id="IPR036390">
    <property type="entry name" value="WH_DNA-bd_sf"/>
</dbReference>
<dbReference type="InterPro" id="IPR000524">
    <property type="entry name" value="Tscrpt_reg_HTH_GntR"/>
</dbReference>
<dbReference type="Pfam" id="PF00392">
    <property type="entry name" value="GntR"/>
    <property type="match status" value="1"/>
</dbReference>
<feature type="non-terminal residue" evidence="5">
    <location>
        <position position="174"/>
    </location>
</feature>
<dbReference type="PROSITE" id="PS50949">
    <property type="entry name" value="HTH_GNTR"/>
    <property type="match status" value="1"/>
</dbReference>
<organism evidence="5 6">
    <name type="scientific">Brucella intermedia</name>
    <dbReference type="NCBI Taxonomy" id="94625"/>
    <lineage>
        <taxon>Bacteria</taxon>
        <taxon>Pseudomonadati</taxon>
        <taxon>Pseudomonadota</taxon>
        <taxon>Alphaproteobacteria</taxon>
        <taxon>Hyphomicrobiales</taxon>
        <taxon>Brucellaceae</taxon>
        <taxon>Brucella/Ochrobactrum group</taxon>
        <taxon>Brucella</taxon>
    </lineage>
</organism>
<keyword evidence="1" id="KW-0805">Transcription regulation</keyword>
<evidence type="ECO:0000256" key="2">
    <source>
        <dbReference type="ARBA" id="ARBA00023125"/>
    </source>
</evidence>
<evidence type="ECO:0000313" key="5">
    <source>
        <dbReference type="EMBL" id="HHV68864.1"/>
    </source>
</evidence>
<dbReference type="Gene3D" id="1.10.10.10">
    <property type="entry name" value="Winged helix-like DNA-binding domain superfamily/Winged helix DNA-binding domain"/>
    <property type="match status" value="1"/>
</dbReference>
<gene>
    <name evidence="5" type="ORF">GXX48_14620</name>
</gene>
<comment type="caution">
    <text evidence="5">The sequence shown here is derived from an EMBL/GenBank/DDBJ whole genome shotgun (WGS) entry which is preliminary data.</text>
</comment>
<sequence length="174" mass="19527">MHDNLREAIISGRIKSGEKLNERQLASDLGISTSPLKEALRQLEGEGLVRTEARRGTFVSFNARQAEEMTLARAALESIIARQAAKHGGEDAFGFLRAVIEEMRAAVEAGNVDLLIELNEKFHDGIHEASGCEYLRRLQNAQRMYDHAARVTVLSREDVRRQSFKEHEAIMQAI</sequence>
<dbReference type="InterPro" id="IPR011711">
    <property type="entry name" value="GntR_C"/>
</dbReference>
<dbReference type="PANTHER" id="PTHR43537">
    <property type="entry name" value="TRANSCRIPTIONAL REGULATOR, GNTR FAMILY"/>
    <property type="match status" value="1"/>
</dbReference>
<keyword evidence="2" id="KW-0238">DNA-binding</keyword>
<accession>A0A7V6PDA2</accession>
<dbReference type="GO" id="GO:0003700">
    <property type="term" value="F:DNA-binding transcription factor activity"/>
    <property type="evidence" value="ECO:0007669"/>
    <property type="project" value="InterPro"/>
</dbReference>
<dbReference type="EMBL" id="DUMN01000409">
    <property type="protein sequence ID" value="HHV68864.1"/>
    <property type="molecule type" value="Genomic_DNA"/>
</dbReference>
<evidence type="ECO:0000313" key="6">
    <source>
        <dbReference type="Proteomes" id="UP000551563"/>
    </source>
</evidence>
<dbReference type="Proteomes" id="UP000551563">
    <property type="component" value="Unassembled WGS sequence"/>
</dbReference>
<proteinExistence type="predicted"/>
<reference evidence="5 6" key="1">
    <citation type="journal article" date="2020" name="Biotechnol. Biofuels">
        <title>New insights from the biogas microbiome by comprehensive genome-resolved metagenomics of nearly 1600 species originating from multiple anaerobic digesters.</title>
        <authorList>
            <person name="Campanaro S."/>
            <person name="Treu L."/>
            <person name="Rodriguez-R L.M."/>
            <person name="Kovalovszki A."/>
            <person name="Ziels R.M."/>
            <person name="Maus I."/>
            <person name="Zhu X."/>
            <person name="Kougias P.G."/>
            <person name="Basile A."/>
            <person name="Luo G."/>
            <person name="Schluter A."/>
            <person name="Konstantinidis K.T."/>
            <person name="Angelidaki I."/>
        </authorList>
    </citation>
    <scope>NUCLEOTIDE SEQUENCE [LARGE SCALE GENOMIC DNA]</scope>
    <source>
        <strain evidence="5">AS04akNAM_66</strain>
    </source>
</reference>
<dbReference type="SUPFAM" id="SSF48008">
    <property type="entry name" value="GntR ligand-binding domain-like"/>
    <property type="match status" value="1"/>
</dbReference>
<dbReference type="InterPro" id="IPR036388">
    <property type="entry name" value="WH-like_DNA-bd_sf"/>
</dbReference>
<dbReference type="Pfam" id="PF07729">
    <property type="entry name" value="FCD"/>
    <property type="match status" value="1"/>
</dbReference>
<dbReference type="Gene3D" id="1.20.120.530">
    <property type="entry name" value="GntR ligand-binding domain-like"/>
    <property type="match status" value="1"/>
</dbReference>
<dbReference type="GO" id="GO:0003677">
    <property type="term" value="F:DNA binding"/>
    <property type="evidence" value="ECO:0007669"/>
    <property type="project" value="UniProtKB-KW"/>
</dbReference>
<dbReference type="InterPro" id="IPR008920">
    <property type="entry name" value="TF_FadR/GntR_C"/>
</dbReference>
<dbReference type="SUPFAM" id="SSF46785">
    <property type="entry name" value="Winged helix' DNA-binding domain"/>
    <property type="match status" value="1"/>
</dbReference>
<dbReference type="AlphaFoldDB" id="A0A7V6PDA2"/>
<feature type="domain" description="HTH gntR-type" evidence="4">
    <location>
        <begin position="1"/>
        <end position="62"/>
    </location>
</feature>
<keyword evidence="3" id="KW-0804">Transcription</keyword>
<dbReference type="PANTHER" id="PTHR43537:SF5">
    <property type="entry name" value="UXU OPERON TRANSCRIPTIONAL REGULATOR"/>
    <property type="match status" value="1"/>
</dbReference>
<dbReference type="SMART" id="SM00345">
    <property type="entry name" value="HTH_GNTR"/>
    <property type="match status" value="1"/>
</dbReference>
<evidence type="ECO:0000256" key="3">
    <source>
        <dbReference type="ARBA" id="ARBA00023163"/>
    </source>
</evidence>
<protein>
    <submittedName>
        <fullName evidence="5">GntR family transcriptional regulator</fullName>
    </submittedName>
</protein>
<name>A0A7V6PDA2_9HYPH</name>
<dbReference type="CDD" id="cd07377">
    <property type="entry name" value="WHTH_GntR"/>
    <property type="match status" value="1"/>
</dbReference>
<evidence type="ECO:0000256" key="1">
    <source>
        <dbReference type="ARBA" id="ARBA00023015"/>
    </source>
</evidence>
<evidence type="ECO:0000259" key="4">
    <source>
        <dbReference type="PROSITE" id="PS50949"/>
    </source>
</evidence>